<evidence type="ECO:0000256" key="9">
    <source>
        <dbReference type="ARBA" id="ARBA00022833"/>
    </source>
</evidence>
<feature type="binding site" evidence="15">
    <location>
        <position position="301"/>
    </location>
    <ligand>
        <name>substrate</name>
    </ligand>
</feature>
<dbReference type="PROSITE" id="PS00903">
    <property type="entry name" value="CYT_DCMP_DEAMINASES_1"/>
    <property type="match status" value="1"/>
</dbReference>
<feature type="binding site" evidence="16">
    <location>
        <position position="89"/>
    </location>
    <ligand>
        <name>Zn(2+)</name>
        <dbReference type="ChEBI" id="CHEBI:29105"/>
        <note>catalytic</note>
    </ligand>
</feature>
<feature type="binding site" evidence="15">
    <location>
        <position position="205"/>
    </location>
    <ligand>
        <name>NADP(+)</name>
        <dbReference type="ChEBI" id="CHEBI:58349"/>
    </ligand>
</feature>
<comment type="cofactor">
    <cofactor evidence="13 16">
        <name>Zn(2+)</name>
        <dbReference type="ChEBI" id="CHEBI:29105"/>
    </cofactor>
    <text evidence="13 16">Binds 1 zinc ion.</text>
</comment>
<dbReference type="PIRSF" id="PIRSF006769">
    <property type="entry name" value="RibD"/>
    <property type="match status" value="1"/>
</dbReference>
<dbReference type="PANTHER" id="PTHR38011:SF7">
    <property type="entry name" value="2,5-DIAMINO-6-RIBOSYLAMINO-4(3H)-PYRIMIDINONE 5'-PHOSPHATE REDUCTASE"/>
    <property type="match status" value="1"/>
</dbReference>
<evidence type="ECO:0000256" key="1">
    <source>
        <dbReference type="ARBA" id="ARBA00002151"/>
    </source>
</evidence>
<comment type="similarity">
    <text evidence="5 13">In the C-terminal section; belongs to the HTP reductase family.</text>
</comment>
<dbReference type="GO" id="GO:0008703">
    <property type="term" value="F:5-amino-6-(5-phosphoribosylamino)uracil reductase activity"/>
    <property type="evidence" value="ECO:0007669"/>
    <property type="project" value="UniProtKB-EC"/>
</dbReference>
<dbReference type="CDD" id="cd01284">
    <property type="entry name" value="Riboflavin_deaminase-reductase"/>
    <property type="match status" value="1"/>
</dbReference>
<feature type="binding site" evidence="15">
    <location>
        <position position="175"/>
    </location>
    <ligand>
        <name>NADP(+)</name>
        <dbReference type="ChEBI" id="CHEBI:58349"/>
    </ligand>
</feature>
<keyword evidence="11 13" id="KW-0560">Oxidoreductase</keyword>
<dbReference type="UniPathway" id="UPA00275">
    <property type="reaction ID" value="UER00401"/>
</dbReference>
<evidence type="ECO:0000256" key="6">
    <source>
        <dbReference type="ARBA" id="ARBA00022619"/>
    </source>
</evidence>
<protein>
    <recommendedName>
        <fullName evidence="13">Riboflavin biosynthesis protein RibD</fullName>
    </recommendedName>
    <domain>
        <recommendedName>
            <fullName evidence="13">Diaminohydroxyphosphoribosylaminopyrimidine deaminase</fullName>
            <shortName evidence="13">DRAP deaminase</shortName>
            <ecNumber evidence="13">3.5.4.26</ecNumber>
        </recommendedName>
        <alternativeName>
            <fullName evidence="13">Riboflavin-specific deaminase</fullName>
        </alternativeName>
    </domain>
    <domain>
        <recommendedName>
            <fullName evidence="13">5-amino-6-(5-phosphoribosylamino)uracil reductase</fullName>
            <ecNumber evidence="13">1.1.1.193</ecNumber>
        </recommendedName>
        <alternativeName>
            <fullName evidence="13">HTP reductase</fullName>
        </alternativeName>
    </domain>
</protein>
<dbReference type="InterPro" id="IPR016192">
    <property type="entry name" value="APOBEC/CMP_deaminase_Zn-bd"/>
</dbReference>
<evidence type="ECO:0000256" key="16">
    <source>
        <dbReference type="PIRSR" id="PIRSR006769-3"/>
    </source>
</evidence>
<dbReference type="Gene3D" id="3.40.430.10">
    <property type="entry name" value="Dihydrofolate Reductase, subunit A"/>
    <property type="match status" value="1"/>
</dbReference>
<dbReference type="InterPro" id="IPR050765">
    <property type="entry name" value="Riboflavin_Biosynth_HTPR"/>
</dbReference>
<comment type="function">
    <text evidence="1 13">Converts 2,5-diamino-6-(ribosylamino)-4(3h)-pyrimidinone 5'-phosphate into 5-amino-6-(ribosylamino)-2,4(1h,3h)-pyrimidinedione 5'-phosphate.</text>
</comment>
<feature type="binding site" evidence="16">
    <location>
        <position position="80"/>
    </location>
    <ligand>
        <name>Zn(2+)</name>
        <dbReference type="ChEBI" id="CHEBI:29105"/>
        <note>catalytic</note>
    </ligand>
</feature>
<dbReference type="EMBL" id="CACVAV010000208">
    <property type="protein sequence ID" value="CAA6812926.1"/>
    <property type="molecule type" value="Genomic_DNA"/>
</dbReference>
<keyword evidence="10 13" id="KW-0521">NADP</keyword>
<sequence length="372" mass="40674">MTEFSHTDHQHMARAIQLARRGRYTTHPNPNVGCVMVRDGKVLAEGWTQPVGGAHAEIHALQQVNYQAEGAEVYVTLEPCAHFGRTPPCSDALIKAKVKRVVAAMVDPNPQVSGRGLLKLQQAGVQTAQGLLENEARQLIPGFISAMTRQRPFVRIKMAMSLDGRTAMASGESVWITGAAARQDVQFWRARAGAVLTGIGTVLMDKPSLNVRLTPEQLGIHDSVRQPDRVILDAKLQFPEDAPLLQHEGIVRIYTCSEDSAKIARLQQQGVIIRQFSGDRPELNAVLSALYDDGITEVHVEAGATLTGSLVEAGLADELLIYMAPCLMGSTARPLFQLPFEHMQERLALDIRDMRAIGSDWRILAGIQAVQA</sequence>
<dbReference type="Pfam" id="PF01872">
    <property type="entry name" value="RibD_C"/>
    <property type="match status" value="1"/>
</dbReference>
<dbReference type="InterPro" id="IPR004794">
    <property type="entry name" value="Eubact_RibD"/>
</dbReference>
<keyword evidence="9 13" id="KW-0862">Zinc</keyword>
<feature type="binding site" evidence="15">
    <location>
        <position position="189"/>
    </location>
    <ligand>
        <name>substrate</name>
    </ligand>
</feature>
<reference evidence="18" key="1">
    <citation type="submission" date="2020-01" db="EMBL/GenBank/DDBJ databases">
        <authorList>
            <person name="Meier V. D."/>
            <person name="Meier V D."/>
        </authorList>
    </citation>
    <scope>NUCLEOTIDE SEQUENCE</scope>
    <source>
        <strain evidence="18">HLG_WM_MAG_08</strain>
    </source>
</reference>
<dbReference type="FunFam" id="3.40.140.10:FF:000025">
    <property type="entry name" value="Riboflavin biosynthesis protein RibD"/>
    <property type="match status" value="1"/>
</dbReference>
<feature type="binding site" evidence="15">
    <location>
        <position position="201"/>
    </location>
    <ligand>
        <name>NADP(+)</name>
        <dbReference type="ChEBI" id="CHEBI:58349"/>
    </ligand>
</feature>
<dbReference type="GO" id="GO:0050661">
    <property type="term" value="F:NADP binding"/>
    <property type="evidence" value="ECO:0007669"/>
    <property type="project" value="InterPro"/>
</dbReference>
<evidence type="ECO:0000256" key="8">
    <source>
        <dbReference type="ARBA" id="ARBA00022801"/>
    </source>
</evidence>
<accession>A0A6S6T959</accession>
<dbReference type="NCBIfam" id="TIGR00227">
    <property type="entry name" value="ribD_Cterm"/>
    <property type="match status" value="1"/>
</dbReference>
<organism evidence="18">
    <name type="scientific">uncultured Thiotrichaceae bacterium</name>
    <dbReference type="NCBI Taxonomy" id="298394"/>
    <lineage>
        <taxon>Bacteria</taxon>
        <taxon>Pseudomonadati</taxon>
        <taxon>Pseudomonadota</taxon>
        <taxon>Gammaproteobacteria</taxon>
        <taxon>Thiotrichales</taxon>
        <taxon>Thiotrichaceae</taxon>
        <taxon>environmental samples</taxon>
    </lineage>
</organism>
<feature type="binding site" evidence="15">
    <location>
        <position position="209"/>
    </location>
    <ligand>
        <name>substrate</name>
    </ligand>
</feature>
<dbReference type="SUPFAM" id="SSF53597">
    <property type="entry name" value="Dihydrofolate reductase-like"/>
    <property type="match status" value="1"/>
</dbReference>
<comment type="catalytic activity">
    <reaction evidence="13">
        <text>5-amino-6-(5-phospho-D-ribitylamino)uracil + NADP(+) = 5-amino-6-(5-phospho-D-ribosylamino)uracil + NADPH + H(+)</text>
        <dbReference type="Rhea" id="RHEA:17845"/>
        <dbReference type="ChEBI" id="CHEBI:15378"/>
        <dbReference type="ChEBI" id="CHEBI:57783"/>
        <dbReference type="ChEBI" id="CHEBI:58349"/>
        <dbReference type="ChEBI" id="CHEBI:58421"/>
        <dbReference type="ChEBI" id="CHEBI:58453"/>
        <dbReference type="EC" id="1.1.1.193"/>
    </reaction>
</comment>
<comment type="pathway">
    <text evidence="2 13">Cofactor biosynthesis; riboflavin biosynthesis; 5-amino-6-(D-ribitylamino)uracil from GTP: step 2/4.</text>
</comment>
<evidence type="ECO:0000256" key="2">
    <source>
        <dbReference type="ARBA" id="ARBA00004882"/>
    </source>
</evidence>
<evidence type="ECO:0000256" key="3">
    <source>
        <dbReference type="ARBA" id="ARBA00004910"/>
    </source>
</evidence>
<gene>
    <name evidence="18" type="ORF">HELGO_WM39881</name>
</gene>
<dbReference type="Pfam" id="PF00383">
    <property type="entry name" value="dCMP_cyt_deam_1"/>
    <property type="match status" value="1"/>
</dbReference>
<feature type="binding site" evidence="15">
    <location>
        <position position="212"/>
    </location>
    <ligand>
        <name>substrate</name>
    </ligand>
</feature>
<evidence type="ECO:0000259" key="17">
    <source>
        <dbReference type="PROSITE" id="PS51747"/>
    </source>
</evidence>
<dbReference type="InterPro" id="IPR016193">
    <property type="entry name" value="Cytidine_deaminase-like"/>
</dbReference>
<dbReference type="InterPro" id="IPR024072">
    <property type="entry name" value="DHFR-like_dom_sf"/>
</dbReference>
<feature type="binding site" evidence="15">
    <location>
        <begin position="303"/>
        <end position="309"/>
    </location>
    <ligand>
        <name>NADP(+)</name>
        <dbReference type="ChEBI" id="CHEBI:58349"/>
    </ligand>
</feature>
<name>A0A6S6T959_9GAMM</name>
<evidence type="ECO:0000256" key="7">
    <source>
        <dbReference type="ARBA" id="ARBA00022723"/>
    </source>
</evidence>
<keyword evidence="7 13" id="KW-0479">Metal-binding</keyword>
<feature type="domain" description="CMP/dCMP-type deaminase" evidence="17">
    <location>
        <begin position="6"/>
        <end position="128"/>
    </location>
</feature>
<evidence type="ECO:0000256" key="15">
    <source>
        <dbReference type="PIRSR" id="PIRSR006769-2"/>
    </source>
</evidence>
<dbReference type="GO" id="GO:0008270">
    <property type="term" value="F:zinc ion binding"/>
    <property type="evidence" value="ECO:0007669"/>
    <property type="project" value="InterPro"/>
</dbReference>
<feature type="binding site" evidence="16">
    <location>
        <position position="55"/>
    </location>
    <ligand>
        <name>Zn(2+)</name>
        <dbReference type="ChEBI" id="CHEBI:29105"/>
        <note>catalytic</note>
    </ligand>
</feature>
<dbReference type="EC" id="3.5.4.26" evidence="13"/>
<dbReference type="PROSITE" id="PS51747">
    <property type="entry name" value="CYT_DCMP_DEAMINASES_2"/>
    <property type="match status" value="1"/>
</dbReference>
<evidence type="ECO:0000256" key="10">
    <source>
        <dbReference type="ARBA" id="ARBA00022857"/>
    </source>
</evidence>
<dbReference type="NCBIfam" id="TIGR00326">
    <property type="entry name" value="eubact_ribD"/>
    <property type="match status" value="1"/>
</dbReference>
<evidence type="ECO:0000256" key="14">
    <source>
        <dbReference type="PIRSR" id="PIRSR006769-1"/>
    </source>
</evidence>
<evidence type="ECO:0000313" key="18">
    <source>
        <dbReference type="EMBL" id="CAA6812926.1"/>
    </source>
</evidence>
<feature type="binding site" evidence="15">
    <location>
        <position position="173"/>
    </location>
    <ligand>
        <name>substrate</name>
    </ligand>
</feature>
<comment type="catalytic activity">
    <reaction evidence="13">
        <text>2,5-diamino-6-hydroxy-4-(5-phosphoribosylamino)-pyrimidine + H2O + H(+) = 5-amino-6-(5-phospho-D-ribosylamino)uracil + NH4(+)</text>
        <dbReference type="Rhea" id="RHEA:21868"/>
        <dbReference type="ChEBI" id="CHEBI:15377"/>
        <dbReference type="ChEBI" id="CHEBI:15378"/>
        <dbReference type="ChEBI" id="CHEBI:28938"/>
        <dbReference type="ChEBI" id="CHEBI:58453"/>
        <dbReference type="ChEBI" id="CHEBI:58614"/>
        <dbReference type="EC" id="3.5.4.26"/>
    </reaction>
</comment>
<proteinExistence type="inferred from homology"/>
<dbReference type="InterPro" id="IPR011549">
    <property type="entry name" value="RibD_C"/>
</dbReference>
<evidence type="ECO:0000256" key="4">
    <source>
        <dbReference type="ARBA" id="ARBA00005259"/>
    </source>
</evidence>
<dbReference type="InterPro" id="IPR002734">
    <property type="entry name" value="RibDG_C"/>
</dbReference>
<dbReference type="GO" id="GO:0009231">
    <property type="term" value="P:riboflavin biosynthetic process"/>
    <property type="evidence" value="ECO:0007669"/>
    <property type="project" value="UniProtKB-UniPathway"/>
</dbReference>
<dbReference type="SUPFAM" id="SSF53927">
    <property type="entry name" value="Cytidine deaminase-like"/>
    <property type="match status" value="1"/>
</dbReference>
<dbReference type="PANTHER" id="PTHR38011">
    <property type="entry name" value="DIHYDROFOLATE REDUCTASE FAMILY PROTEIN (AFU_ORTHOLOGUE AFUA_8G06820)"/>
    <property type="match status" value="1"/>
</dbReference>
<keyword evidence="6 13" id="KW-0686">Riboflavin biosynthesis</keyword>
<feature type="binding site" evidence="15">
    <location>
        <position position="159"/>
    </location>
    <ligand>
        <name>NADP(+)</name>
        <dbReference type="ChEBI" id="CHEBI:58349"/>
    </ligand>
</feature>
<evidence type="ECO:0000256" key="12">
    <source>
        <dbReference type="ARBA" id="ARBA00023268"/>
    </source>
</evidence>
<keyword evidence="8 13" id="KW-0378">Hydrolase</keyword>
<dbReference type="Gene3D" id="3.40.140.10">
    <property type="entry name" value="Cytidine Deaminase, domain 2"/>
    <property type="match status" value="1"/>
</dbReference>
<comment type="pathway">
    <text evidence="3 13">Cofactor biosynthesis; riboflavin biosynthesis; 5-amino-6-(D-ribitylamino)uracil from GTP: step 3/4.</text>
</comment>
<dbReference type="EC" id="1.1.1.193" evidence="13"/>
<dbReference type="InterPro" id="IPR002125">
    <property type="entry name" value="CMP_dCMP_dom"/>
</dbReference>
<dbReference type="AlphaFoldDB" id="A0A6S6T959"/>
<evidence type="ECO:0000256" key="11">
    <source>
        <dbReference type="ARBA" id="ARBA00023002"/>
    </source>
</evidence>
<dbReference type="GO" id="GO:0008835">
    <property type="term" value="F:diaminohydroxyphosphoribosylaminopyrimidine deaminase activity"/>
    <property type="evidence" value="ECO:0007669"/>
    <property type="project" value="UniProtKB-EC"/>
</dbReference>
<keyword evidence="12" id="KW-0511">Multifunctional enzyme</keyword>
<comment type="similarity">
    <text evidence="4 13">In the N-terminal section; belongs to the cytidine and deoxycytidylate deaminase family.</text>
</comment>
<evidence type="ECO:0000256" key="5">
    <source>
        <dbReference type="ARBA" id="ARBA00007417"/>
    </source>
</evidence>
<evidence type="ECO:0000256" key="13">
    <source>
        <dbReference type="PIRNR" id="PIRNR006769"/>
    </source>
</evidence>
<feature type="active site" description="Proton donor" evidence="14">
    <location>
        <position position="57"/>
    </location>
</feature>